<sequence length="297" mass="34651">MLPRSGRNKPETEKYILKLLDMKMETSNEQIDLGEFVNDFLSWQKTIKNLAKENSYVKLQYAIIQKQLQKSQIAEKTANEKCVQLREMVNKLQTTLDIRNNLQDENVKLKKQIAEAKEIATNLEQASNPPLSLIKSHKCQMNEAIKNLEASQQAHAVEVRRLQENNQLQNKREVALLEKGIQEKNGEIRKLCQKLSDMERDKHTEIVKLRLEYDAKLLKAQKSNSKQQSGSMATVNNEIFRKKLQYAKVQAEKEVGVLKNKIMELERKLMQQSRTNQQDFQHVPQKRRRLSTIGKER</sequence>
<accession>A0A7D9DQB8</accession>
<dbReference type="InterPro" id="IPR038827">
    <property type="entry name" value="CCDC152"/>
</dbReference>
<evidence type="ECO:0000313" key="4">
    <source>
        <dbReference type="Proteomes" id="UP001152795"/>
    </source>
</evidence>
<keyword evidence="4" id="KW-1185">Reference proteome</keyword>
<dbReference type="EMBL" id="CACRXK020001364">
    <property type="protein sequence ID" value="CAB3988688.1"/>
    <property type="molecule type" value="Genomic_DNA"/>
</dbReference>
<feature type="region of interest" description="Disordered" evidence="2">
    <location>
        <begin position="270"/>
        <end position="297"/>
    </location>
</feature>
<feature type="compositionally biased region" description="Polar residues" evidence="2">
    <location>
        <begin position="270"/>
        <end position="280"/>
    </location>
</feature>
<dbReference type="PANTHER" id="PTHR35253">
    <property type="entry name" value="COILED-COIL DOMAIN-CONTAINING PROTEIN 152"/>
    <property type="match status" value="1"/>
</dbReference>
<evidence type="ECO:0000256" key="2">
    <source>
        <dbReference type="SAM" id="MobiDB-lite"/>
    </source>
</evidence>
<dbReference type="OrthoDB" id="10053382at2759"/>
<gene>
    <name evidence="3" type="ORF">PACLA_8A067122</name>
</gene>
<name>A0A7D9DQB8_PARCT</name>
<organism evidence="3 4">
    <name type="scientific">Paramuricea clavata</name>
    <name type="common">Red gorgonian</name>
    <name type="synonym">Violescent sea-whip</name>
    <dbReference type="NCBI Taxonomy" id="317549"/>
    <lineage>
        <taxon>Eukaryota</taxon>
        <taxon>Metazoa</taxon>
        <taxon>Cnidaria</taxon>
        <taxon>Anthozoa</taxon>
        <taxon>Octocorallia</taxon>
        <taxon>Malacalcyonacea</taxon>
        <taxon>Plexauridae</taxon>
        <taxon>Paramuricea</taxon>
    </lineage>
</organism>
<protein>
    <submittedName>
        <fullName evidence="3">Uncharacterized protein</fullName>
    </submittedName>
</protein>
<feature type="coiled-coil region" evidence="1">
    <location>
        <begin position="85"/>
        <end position="201"/>
    </location>
</feature>
<comment type="caution">
    <text evidence="3">The sequence shown here is derived from an EMBL/GenBank/DDBJ whole genome shotgun (WGS) entry which is preliminary data.</text>
</comment>
<evidence type="ECO:0000313" key="3">
    <source>
        <dbReference type="EMBL" id="CAB3988688.1"/>
    </source>
</evidence>
<proteinExistence type="predicted"/>
<dbReference type="Proteomes" id="UP001152795">
    <property type="component" value="Unassembled WGS sequence"/>
</dbReference>
<dbReference type="PANTHER" id="PTHR35253:SF1">
    <property type="entry name" value="COILED-COIL DOMAIN-CONTAINING PROTEIN 152"/>
    <property type="match status" value="1"/>
</dbReference>
<dbReference type="AlphaFoldDB" id="A0A7D9DQB8"/>
<evidence type="ECO:0000256" key="1">
    <source>
        <dbReference type="SAM" id="Coils"/>
    </source>
</evidence>
<reference evidence="3" key="1">
    <citation type="submission" date="2020-04" db="EMBL/GenBank/DDBJ databases">
        <authorList>
            <person name="Alioto T."/>
            <person name="Alioto T."/>
            <person name="Gomez Garrido J."/>
        </authorList>
    </citation>
    <scope>NUCLEOTIDE SEQUENCE</scope>
    <source>
        <strain evidence="3">A484AB</strain>
    </source>
</reference>
<keyword evidence="1" id="KW-0175">Coiled coil</keyword>